<evidence type="ECO:0000313" key="7">
    <source>
        <dbReference type="EMBL" id="RAG84819.1"/>
    </source>
</evidence>
<dbReference type="GO" id="GO:0102559">
    <property type="term" value="F:peptide chain release factor N(5)-glutamine methyltransferase activity"/>
    <property type="evidence" value="ECO:0007669"/>
    <property type="project" value="UniProtKB-EC"/>
</dbReference>
<dbReference type="Proteomes" id="UP000248889">
    <property type="component" value="Unassembled WGS sequence"/>
</dbReference>
<name>A0A2X0KC28_9ACTN</name>
<dbReference type="OrthoDB" id="9800643at2"/>
<keyword evidence="4" id="KW-0949">S-adenosyl-L-methionine</keyword>
<sequence length="266" mass="27492">MTAASDSPLFPGVVGRLRAAGCVFAEEEAGLLLDAAADAPSLDALVARRAGGEPLEYVLGWARFCGLRIEVDPGVFVPRPRTEFLVECAVEAVPGAAVIVDLCCGSGALGVALASRLGAPERAVELYAADIDPAAVACAARNIARLGGRAFQGDLFAALPDAPRGRVDVLLANTPYVPTDDIPFLPSEARDHEARVALDGGADGLGVMRRVAASARDWLSPGGVILVESSDRQRDAAVTALASGGLEATALSSEEYWSTVVIGRRT</sequence>
<keyword evidence="2" id="KW-0489">Methyltransferase</keyword>
<dbReference type="EMBL" id="QKYN01000058">
    <property type="protein sequence ID" value="RAG84819.1"/>
    <property type="molecule type" value="Genomic_DNA"/>
</dbReference>
<evidence type="ECO:0000256" key="3">
    <source>
        <dbReference type="ARBA" id="ARBA00022679"/>
    </source>
</evidence>
<dbReference type="AlphaFoldDB" id="A0A2X0KC28"/>
<dbReference type="InterPro" id="IPR004556">
    <property type="entry name" value="HemK-like"/>
</dbReference>
<dbReference type="NCBIfam" id="TIGR00536">
    <property type="entry name" value="hemK_fam"/>
    <property type="match status" value="1"/>
</dbReference>
<comment type="catalytic activity">
    <reaction evidence="5">
        <text>L-glutaminyl-[peptide chain release factor] + S-adenosyl-L-methionine = N(5)-methyl-L-glutaminyl-[peptide chain release factor] + S-adenosyl-L-homocysteine + H(+)</text>
        <dbReference type="Rhea" id="RHEA:42896"/>
        <dbReference type="Rhea" id="RHEA-COMP:10271"/>
        <dbReference type="Rhea" id="RHEA-COMP:10272"/>
        <dbReference type="ChEBI" id="CHEBI:15378"/>
        <dbReference type="ChEBI" id="CHEBI:30011"/>
        <dbReference type="ChEBI" id="CHEBI:57856"/>
        <dbReference type="ChEBI" id="CHEBI:59789"/>
        <dbReference type="ChEBI" id="CHEBI:61891"/>
        <dbReference type="EC" id="2.1.1.297"/>
    </reaction>
</comment>
<keyword evidence="8" id="KW-1185">Reference proteome</keyword>
<dbReference type="Gene3D" id="1.10.8.10">
    <property type="entry name" value="DNA helicase RuvA subunit, C-terminal domain"/>
    <property type="match status" value="1"/>
</dbReference>
<comment type="caution">
    <text evidence="7">The sequence shown here is derived from an EMBL/GenBank/DDBJ whole genome shotgun (WGS) entry which is preliminary data.</text>
</comment>
<dbReference type="InterPro" id="IPR029063">
    <property type="entry name" value="SAM-dependent_MTases_sf"/>
</dbReference>
<dbReference type="Pfam" id="PF05175">
    <property type="entry name" value="MTS"/>
    <property type="match status" value="1"/>
</dbReference>
<dbReference type="GO" id="GO:0032259">
    <property type="term" value="P:methylation"/>
    <property type="evidence" value="ECO:0007669"/>
    <property type="project" value="UniProtKB-KW"/>
</dbReference>
<dbReference type="SUPFAM" id="SSF53335">
    <property type="entry name" value="S-adenosyl-L-methionine-dependent methyltransferases"/>
    <property type="match status" value="1"/>
</dbReference>
<evidence type="ECO:0000256" key="1">
    <source>
        <dbReference type="ARBA" id="ARBA00012771"/>
    </source>
</evidence>
<evidence type="ECO:0000313" key="8">
    <source>
        <dbReference type="Proteomes" id="UP000248889"/>
    </source>
</evidence>
<dbReference type="EC" id="2.1.1.297" evidence="1"/>
<keyword evidence="3" id="KW-0808">Transferase</keyword>
<dbReference type="CDD" id="cd02440">
    <property type="entry name" value="AdoMet_MTases"/>
    <property type="match status" value="1"/>
</dbReference>
<evidence type="ECO:0000256" key="5">
    <source>
        <dbReference type="ARBA" id="ARBA00048391"/>
    </source>
</evidence>
<organism evidence="7 8">
    <name type="scientific">Streptacidiphilus pinicola</name>
    <dbReference type="NCBI Taxonomy" id="2219663"/>
    <lineage>
        <taxon>Bacteria</taxon>
        <taxon>Bacillati</taxon>
        <taxon>Actinomycetota</taxon>
        <taxon>Actinomycetes</taxon>
        <taxon>Kitasatosporales</taxon>
        <taxon>Streptomycetaceae</taxon>
        <taxon>Streptacidiphilus</taxon>
    </lineage>
</organism>
<dbReference type="PANTHER" id="PTHR18895">
    <property type="entry name" value="HEMK METHYLTRANSFERASE"/>
    <property type="match status" value="1"/>
</dbReference>
<dbReference type="InterPro" id="IPR050320">
    <property type="entry name" value="N5-glutamine_MTase"/>
</dbReference>
<gene>
    <name evidence="7" type="ORF">DN069_14855</name>
</gene>
<feature type="domain" description="Methyltransferase small" evidence="6">
    <location>
        <begin position="72"/>
        <end position="176"/>
    </location>
</feature>
<dbReference type="NCBIfam" id="TIGR03704">
    <property type="entry name" value="PrmC_rel_meth"/>
    <property type="match status" value="1"/>
</dbReference>
<evidence type="ECO:0000256" key="4">
    <source>
        <dbReference type="ARBA" id="ARBA00022691"/>
    </source>
</evidence>
<evidence type="ECO:0000259" key="6">
    <source>
        <dbReference type="Pfam" id="PF05175"/>
    </source>
</evidence>
<dbReference type="InterPro" id="IPR022446">
    <property type="entry name" value="MeTrfrase_put"/>
</dbReference>
<evidence type="ECO:0000256" key="2">
    <source>
        <dbReference type="ARBA" id="ARBA00022603"/>
    </source>
</evidence>
<protein>
    <recommendedName>
        <fullName evidence="1">peptide chain release factor N(5)-glutamine methyltransferase</fullName>
        <ecNumber evidence="1">2.1.1.297</ecNumber>
    </recommendedName>
</protein>
<dbReference type="InterPro" id="IPR007848">
    <property type="entry name" value="Small_mtfrase_dom"/>
</dbReference>
<dbReference type="Gene3D" id="3.40.50.150">
    <property type="entry name" value="Vaccinia Virus protein VP39"/>
    <property type="match status" value="1"/>
</dbReference>
<reference evidence="7 8" key="1">
    <citation type="submission" date="2018-06" db="EMBL/GenBank/DDBJ databases">
        <title>Streptacidiphilus pinicola sp. nov., isolated from pine grove soil.</title>
        <authorList>
            <person name="Roh S.G."/>
            <person name="Park S."/>
            <person name="Kim M.-K."/>
            <person name="Yun B.-R."/>
            <person name="Park J."/>
            <person name="Kim M.J."/>
            <person name="Kim Y.S."/>
            <person name="Kim S.B."/>
        </authorList>
    </citation>
    <scope>NUCLEOTIDE SEQUENCE [LARGE SCALE GENOMIC DNA]</scope>
    <source>
        <strain evidence="7 8">MMS16-CNU450</strain>
    </source>
</reference>
<accession>A0A2X0KC28</accession>
<dbReference type="PANTHER" id="PTHR18895:SF74">
    <property type="entry name" value="MTRF1L RELEASE FACTOR GLUTAMINE METHYLTRANSFERASE"/>
    <property type="match status" value="1"/>
</dbReference>
<dbReference type="RefSeq" id="WP_111501454.1">
    <property type="nucleotide sequence ID" value="NZ_QKYN01000058.1"/>
</dbReference>
<proteinExistence type="predicted"/>